<dbReference type="Gene3D" id="3.10.105.10">
    <property type="entry name" value="Dipeptide-binding Protein, Domain 3"/>
    <property type="match status" value="1"/>
</dbReference>
<dbReference type="RefSeq" id="WP_245695690.1">
    <property type="nucleotide sequence ID" value="NZ_FNKO01000001.1"/>
</dbReference>
<feature type="chain" id="PRO_5011478887" evidence="4">
    <location>
        <begin position="24"/>
        <end position="529"/>
    </location>
</feature>
<dbReference type="PANTHER" id="PTHR30290">
    <property type="entry name" value="PERIPLASMIC BINDING COMPONENT OF ABC TRANSPORTER"/>
    <property type="match status" value="1"/>
</dbReference>
<dbReference type="Pfam" id="PF00496">
    <property type="entry name" value="SBP_bac_5"/>
    <property type="match status" value="1"/>
</dbReference>
<proteinExistence type="inferred from homology"/>
<dbReference type="PIRSF" id="PIRSF002741">
    <property type="entry name" value="MppA"/>
    <property type="match status" value="1"/>
</dbReference>
<comment type="similarity">
    <text evidence="1">Belongs to the bacterial solute-binding protein 5 family.</text>
</comment>
<gene>
    <name evidence="6" type="ORF">SAMN04489718_1687</name>
</gene>
<evidence type="ECO:0000256" key="2">
    <source>
        <dbReference type="ARBA" id="ARBA00022448"/>
    </source>
</evidence>
<dbReference type="GO" id="GO:0043190">
    <property type="term" value="C:ATP-binding cassette (ABC) transporter complex"/>
    <property type="evidence" value="ECO:0007669"/>
    <property type="project" value="InterPro"/>
</dbReference>
<dbReference type="SUPFAM" id="SSF53850">
    <property type="entry name" value="Periplasmic binding protein-like II"/>
    <property type="match status" value="1"/>
</dbReference>
<dbReference type="AlphaFoldDB" id="A0A1H1AQI7"/>
<dbReference type="Gene3D" id="3.40.190.10">
    <property type="entry name" value="Periplasmic binding protein-like II"/>
    <property type="match status" value="1"/>
</dbReference>
<evidence type="ECO:0000256" key="3">
    <source>
        <dbReference type="ARBA" id="ARBA00022729"/>
    </source>
</evidence>
<dbReference type="InterPro" id="IPR030678">
    <property type="entry name" value="Peptide/Ni-bd"/>
</dbReference>
<reference evidence="7" key="1">
    <citation type="submission" date="2016-10" db="EMBL/GenBank/DDBJ databases">
        <authorList>
            <person name="Varghese N."/>
            <person name="Submissions S."/>
        </authorList>
    </citation>
    <scope>NUCLEOTIDE SEQUENCE [LARGE SCALE GENOMIC DNA]</scope>
    <source>
        <strain evidence="7">DSM 45459</strain>
    </source>
</reference>
<dbReference type="Proteomes" id="UP000199301">
    <property type="component" value="Unassembled WGS sequence"/>
</dbReference>
<dbReference type="STRING" id="995062.SAMN04489718_1687"/>
<feature type="signal peptide" evidence="4">
    <location>
        <begin position="1"/>
        <end position="23"/>
    </location>
</feature>
<dbReference type="EMBL" id="FNKO01000001">
    <property type="protein sequence ID" value="SDQ41874.1"/>
    <property type="molecule type" value="Genomic_DNA"/>
</dbReference>
<evidence type="ECO:0000256" key="4">
    <source>
        <dbReference type="SAM" id="SignalP"/>
    </source>
</evidence>
<dbReference type="InterPro" id="IPR000914">
    <property type="entry name" value="SBP_5_dom"/>
</dbReference>
<evidence type="ECO:0000259" key="5">
    <source>
        <dbReference type="Pfam" id="PF00496"/>
    </source>
</evidence>
<dbReference type="CDD" id="cd08518">
    <property type="entry name" value="PBP2_NikA_DppA_OppA_like_19"/>
    <property type="match status" value="1"/>
</dbReference>
<evidence type="ECO:0000256" key="1">
    <source>
        <dbReference type="ARBA" id="ARBA00005695"/>
    </source>
</evidence>
<keyword evidence="3 4" id="KW-0732">Signal</keyword>
<protein>
    <submittedName>
        <fullName evidence="6">Peptide/nickel transport system substrate-binding protein</fullName>
    </submittedName>
</protein>
<dbReference type="GO" id="GO:0015833">
    <property type="term" value="P:peptide transport"/>
    <property type="evidence" value="ECO:0007669"/>
    <property type="project" value="TreeGrafter"/>
</dbReference>
<keyword evidence="2" id="KW-0813">Transport</keyword>
<dbReference type="Gene3D" id="3.90.76.10">
    <property type="entry name" value="Dipeptide-binding Protein, Domain 1"/>
    <property type="match status" value="1"/>
</dbReference>
<keyword evidence="7" id="KW-1185">Reference proteome</keyword>
<organism evidence="6 7">
    <name type="scientific">Actinopolyspora saharensis</name>
    <dbReference type="NCBI Taxonomy" id="995062"/>
    <lineage>
        <taxon>Bacteria</taxon>
        <taxon>Bacillati</taxon>
        <taxon>Actinomycetota</taxon>
        <taxon>Actinomycetes</taxon>
        <taxon>Actinopolysporales</taxon>
        <taxon>Actinopolysporaceae</taxon>
        <taxon>Actinopolyspora</taxon>
    </lineage>
</organism>
<feature type="domain" description="Solute-binding protein family 5" evidence="5">
    <location>
        <begin position="73"/>
        <end position="432"/>
    </location>
</feature>
<dbReference type="InterPro" id="IPR039424">
    <property type="entry name" value="SBP_5"/>
</dbReference>
<sequence>MLNRRTLMTSSLAAFALAGTACSAPSNRSGTDPGSMLLADGYEPSSLNPLLGYARYGAAKFYDGLLAFDGNGELHPALAVEQPAPDEQARTWTVRLRRGVTFHDGAPFDAHDVVATYRAAIDPDYASTISSDLSMLDEVEAVDEHTVRFALNIPYAAWPSRMVMGILPRSALSEPVPQDRSPINTAPVGTGPYRLTEWRQGERMIWKANENYWGGAPAVGKITVVFATDDNTRAQRVQAGEFDGTVLPPRLAEQVGTAPYRTIHHDTADYRAIALPNDQPVTGDPVVRKALNLAVNRSAMISSLLGGHGTPAHTPVPESMDTYHEPAARFDFDQQRARRMLDEAGWRTGADGVRRKDGTEARFTVMYFADDTLRKQFAQAFASDAGKVGFRVELAGVQRSEAAERIGTDAIVLGGGSPLDPDIQMYSALHSSMIGTGTYKNPAKYRNSRVDSALDAGRRTVETAERARHYKEAQRAYAEDPGLVYLAFIQHSYVVRSGIWNGYASVVEPHTHGTTWGPWWNVEDWTPAN</sequence>
<name>A0A1H1AQI7_9ACTN</name>
<dbReference type="GO" id="GO:1904680">
    <property type="term" value="F:peptide transmembrane transporter activity"/>
    <property type="evidence" value="ECO:0007669"/>
    <property type="project" value="TreeGrafter"/>
</dbReference>
<accession>A0A1H1AQI7</accession>
<evidence type="ECO:0000313" key="7">
    <source>
        <dbReference type="Proteomes" id="UP000199301"/>
    </source>
</evidence>
<dbReference type="PANTHER" id="PTHR30290:SF9">
    <property type="entry name" value="OLIGOPEPTIDE-BINDING PROTEIN APPA"/>
    <property type="match status" value="1"/>
</dbReference>
<dbReference type="GO" id="GO:0042597">
    <property type="term" value="C:periplasmic space"/>
    <property type="evidence" value="ECO:0007669"/>
    <property type="project" value="UniProtKB-ARBA"/>
</dbReference>
<dbReference type="PROSITE" id="PS51257">
    <property type="entry name" value="PROKAR_LIPOPROTEIN"/>
    <property type="match status" value="1"/>
</dbReference>
<evidence type="ECO:0000313" key="6">
    <source>
        <dbReference type="EMBL" id="SDQ41874.1"/>
    </source>
</evidence>